<evidence type="ECO:0000256" key="2">
    <source>
        <dbReference type="ARBA" id="ARBA00022490"/>
    </source>
</evidence>
<dbReference type="AlphaFoldDB" id="G0ED28"/>
<dbReference type="RefSeq" id="WP_014026264.1">
    <property type="nucleotide sequence ID" value="NC_015931.1"/>
</dbReference>
<evidence type="ECO:0000256" key="1">
    <source>
        <dbReference type="ARBA" id="ARBA00022478"/>
    </source>
</evidence>
<feature type="binding site" evidence="8">
    <location>
        <position position="54"/>
    </location>
    <ligand>
        <name>Zn(2+)</name>
        <dbReference type="ChEBI" id="CHEBI:29105"/>
    </ligand>
</feature>
<reference evidence="9 10" key="1">
    <citation type="journal article" date="2011" name="Stand. Genomic Sci.">
        <title>Complete genome sequence of the hyperthermophilic chemolithoautotroph Pyrolobus fumarii type strain (1A).</title>
        <authorList>
            <person name="Anderson I."/>
            <person name="Goker M."/>
            <person name="Nolan M."/>
            <person name="Lucas S."/>
            <person name="Hammon N."/>
            <person name="Deshpande S."/>
            <person name="Cheng J.F."/>
            <person name="Tapia R."/>
            <person name="Han C."/>
            <person name="Goodwin L."/>
            <person name="Pitluck S."/>
            <person name="Huntemann M."/>
            <person name="Liolios K."/>
            <person name="Ivanova N."/>
            <person name="Pagani I."/>
            <person name="Mavromatis K."/>
            <person name="Ovchinikova G."/>
            <person name="Pati A."/>
            <person name="Chen A."/>
            <person name="Palaniappan K."/>
            <person name="Land M."/>
            <person name="Hauser L."/>
            <person name="Brambilla E.M."/>
            <person name="Huber H."/>
            <person name="Yasawong M."/>
            <person name="Rohde M."/>
            <person name="Spring S."/>
            <person name="Abt B."/>
            <person name="Sikorski J."/>
            <person name="Wirth R."/>
            <person name="Detter J.C."/>
            <person name="Woyke T."/>
            <person name="Bristow J."/>
            <person name="Eisen J.A."/>
            <person name="Markowitz V."/>
            <person name="Hugenholtz P."/>
            <person name="Kyrpides N.C."/>
            <person name="Klenk H.P."/>
            <person name="Lapidus A."/>
        </authorList>
    </citation>
    <scope>NUCLEOTIDE SEQUENCE [LARGE SCALE GENOMIC DNA]</scope>
    <source>
        <strain evidence="10">DSM 11204 / 1A</strain>
    </source>
</reference>
<comment type="subunit">
    <text evidence="8">Part of the RNA polymerase complex.</text>
</comment>
<dbReference type="EC" id="2.7.7.6" evidence="8"/>
<protein>
    <recommendedName>
        <fullName evidence="8">DNA-directed RNA polymerase subunit Rpo12</fullName>
        <ecNumber evidence="8">2.7.7.6</ecNumber>
    </recommendedName>
    <alternativeName>
        <fullName evidence="8">DNA-directed RNA polymerase subunit P</fullName>
    </alternativeName>
</protein>
<dbReference type="GeneID" id="11139186"/>
<dbReference type="eggNOG" id="arCOG04341">
    <property type="taxonomic scope" value="Archaea"/>
</dbReference>
<dbReference type="GO" id="GO:0003899">
    <property type="term" value="F:DNA-directed RNA polymerase activity"/>
    <property type="evidence" value="ECO:0007669"/>
    <property type="project" value="UniProtKB-UniRule"/>
</dbReference>
<dbReference type="OrthoDB" id="129238at2157"/>
<feature type="binding site" evidence="8">
    <location>
        <position position="51"/>
    </location>
    <ligand>
        <name>Zn(2+)</name>
        <dbReference type="ChEBI" id="CHEBI:29105"/>
    </ligand>
</feature>
<keyword evidence="6 8" id="KW-0862">Zinc</keyword>
<dbReference type="GO" id="GO:0005737">
    <property type="term" value="C:cytoplasm"/>
    <property type="evidence" value="ECO:0007669"/>
    <property type="project" value="UniProtKB-SubCell"/>
</dbReference>
<keyword evidence="5 8" id="KW-0479">Metal-binding</keyword>
<evidence type="ECO:0000313" key="9">
    <source>
        <dbReference type="EMBL" id="AEM38587.1"/>
    </source>
</evidence>
<dbReference type="FunCoup" id="G0ED28">
    <property type="interactions" value="10"/>
</dbReference>
<dbReference type="InParanoid" id="G0ED28"/>
<dbReference type="GO" id="GO:0003677">
    <property type="term" value="F:DNA binding"/>
    <property type="evidence" value="ECO:0007669"/>
    <property type="project" value="InterPro"/>
</dbReference>
<dbReference type="Pfam" id="PF03604">
    <property type="entry name" value="Zn_ribbon_RPAB4"/>
    <property type="match status" value="1"/>
</dbReference>
<keyword evidence="10" id="KW-1185">Reference proteome</keyword>
<keyword evidence="1 8" id="KW-0240">DNA-directed RNA polymerase</keyword>
<sequence>MVAQLYAPRRPEGIIEQYEPIDDENEIIYKCARCGAEMTYAELKMLPSVKCINCGFRVLYKVRARGSKIIRAI</sequence>
<evidence type="ECO:0000256" key="6">
    <source>
        <dbReference type="ARBA" id="ARBA00022833"/>
    </source>
</evidence>
<name>G0ED28_PYRF1</name>
<keyword evidence="3 8" id="KW-0808">Transferase</keyword>
<dbReference type="HOGENOM" id="CLU_179456_2_0_2"/>
<dbReference type="EMBL" id="CP002838">
    <property type="protein sequence ID" value="AEM38587.1"/>
    <property type="molecule type" value="Genomic_DNA"/>
</dbReference>
<comment type="catalytic activity">
    <reaction evidence="8">
        <text>RNA(n) + a ribonucleoside 5'-triphosphate = RNA(n+1) + diphosphate</text>
        <dbReference type="Rhea" id="RHEA:21248"/>
        <dbReference type="Rhea" id="RHEA-COMP:14527"/>
        <dbReference type="Rhea" id="RHEA-COMP:17342"/>
        <dbReference type="ChEBI" id="CHEBI:33019"/>
        <dbReference type="ChEBI" id="CHEBI:61557"/>
        <dbReference type="ChEBI" id="CHEBI:140395"/>
        <dbReference type="EC" id="2.7.7.6"/>
    </reaction>
</comment>
<dbReference type="GO" id="GO:0000428">
    <property type="term" value="C:DNA-directed RNA polymerase complex"/>
    <property type="evidence" value="ECO:0007669"/>
    <property type="project" value="UniProtKB-KW"/>
</dbReference>
<evidence type="ECO:0000313" key="10">
    <source>
        <dbReference type="Proteomes" id="UP000001037"/>
    </source>
</evidence>
<dbReference type="SUPFAM" id="SSF63393">
    <property type="entry name" value="RNA polymerase subunits"/>
    <property type="match status" value="1"/>
</dbReference>
<evidence type="ECO:0000256" key="4">
    <source>
        <dbReference type="ARBA" id="ARBA00022695"/>
    </source>
</evidence>
<keyword evidence="4 8" id="KW-0548">Nucleotidyltransferase</keyword>
<dbReference type="SMART" id="SM00659">
    <property type="entry name" value="RPOLCX"/>
    <property type="match status" value="1"/>
</dbReference>
<feature type="binding site" evidence="8">
    <location>
        <position position="34"/>
    </location>
    <ligand>
        <name>Zn(2+)</name>
        <dbReference type="ChEBI" id="CHEBI:29105"/>
    </ligand>
</feature>
<keyword evidence="7 8" id="KW-0804">Transcription</keyword>
<dbReference type="Proteomes" id="UP000001037">
    <property type="component" value="Chromosome"/>
</dbReference>
<evidence type="ECO:0000256" key="7">
    <source>
        <dbReference type="ARBA" id="ARBA00023163"/>
    </source>
</evidence>
<evidence type="ECO:0000256" key="5">
    <source>
        <dbReference type="ARBA" id="ARBA00022723"/>
    </source>
</evidence>
<dbReference type="InterPro" id="IPR029040">
    <property type="entry name" value="RPABC4/Spt4"/>
</dbReference>
<dbReference type="InterPro" id="IPR023464">
    <property type="entry name" value="Rpo12"/>
</dbReference>
<dbReference type="STRING" id="694429.Pyrfu_0718"/>
<comment type="similarity">
    <text evidence="8">Belongs to the archaeal Rpo12/eukaryotic RPC10 RNA polymerase subunit family.</text>
</comment>
<comment type="subcellular location">
    <subcellularLocation>
        <location evidence="8">Cytoplasm</location>
    </subcellularLocation>
</comment>
<evidence type="ECO:0000256" key="3">
    <source>
        <dbReference type="ARBA" id="ARBA00022679"/>
    </source>
</evidence>
<dbReference type="HAMAP" id="MF_00615">
    <property type="entry name" value="RNApol_arch_Rpo12"/>
    <property type="match status" value="1"/>
</dbReference>
<evidence type="ECO:0000256" key="8">
    <source>
        <dbReference type="HAMAP-Rule" id="MF_00615"/>
    </source>
</evidence>
<proteinExistence type="inferred from homology"/>
<comment type="function">
    <text evidence="8">DNA-dependent RNA polymerase (RNAP) catalyzes the transcription of DNA into RNA using the four ribonucleoside triphosphates as substrates.</text>
</comment>
<dbReference type="KEGG" id="pfm:Pyrfu_0718"/>
<dbReference type="GO" id="GO:0006351">
    <property type="term" value="P:DNA-templated transcription"/>
    <property type="evidence" value="ECO:0007669"/>
    <property type="project" value="UniProtKB-UniRule"/>
</dbReference>
<accession>G0ED28</accession>
<dbReference type="InterPro" id="IPR006591">
    <property type="entry name" value="RNAP_P/RPABC4"/>
</dbReference>
<dbReference type="Gene3D" id="2.20.28.30">
    <property type="entry name" value="RNA polymerase ii, chain L"/>
    <property type="match status" value="1"/>
</dbReference>
<organism evidence="9 10">
    <name type="scientific">Pyrolobus fumarii (strain DSM 11204 / 1A)</name>
    <dbReference type="NCBI Taxonomy" id="694429"/>
    <lineage>
        <taxon>Archaea</taxon>
        <taxon>Thermoproteota</taxon>
        <taxon>Thermoprotei</taxon>
        <taxon>Desulfurococcales</taxon>
        <taxon>Pyrodictiaceae</taxon>
        <taxon>Pyrolobus</taxon>
    </lineage>
</organism>
<gene>
    <name evidence="8" type="primary">rpo12</name>
    <name evidence="8" type="synonym">rpoP</name>
    <name evidence="9" type="ordered locus">Pyrfu_0718</name>
</gene>
<keyword evidence="2 8" id="KW-0963">Cytoplasm</keyword>
<comment type="cofactor">
    <cofactor evidence="8">
        <name>Zn(2+)</name>
        <dbReference type="ChEBI" id="CHEBI:29105"/>
    </cofactor>
    <text evidence="8">Binds 1 zinc ion.</text>
</comment>
<dbReference type="GO" id="GO:0008270">
    <property type="term" value="F:zinc ion binding"/>
    <property type="evidence" value="ECO:0007669"/>
    <property type="project" value="UniProtKB-UniRule"/>
</dbReference>